<dbReference type="PANTHER" id="PTHR46509">
    <property type="entry name" value="PHOSPHOADENOSINE PHOSPHOSULFATE REDUCTASE"/>
    <property type="match status" value="1"/>
</dbReference>
<evidence type="ECO:0000256" key="2">
    <source>
        <dbReference type="ARBA" id="ARBA00023002"/>
    </source>
</evidence>
<feature type="binding site" evidence="4">
    <location>
        <position position="188"/>
    </location>
    <ligand>
        <name>[4Fe-4S] cluster</name>
        <dbReference type="ChEBI" id="CHEBI:49883"/>
    </ligand>
</feature>
<evidence type="ECO:0000313" key="7">
    <source>
        <dbReference type="Proteomes" id="UP000030185"/>
    </source>
</evidence>
<accession>A0A098LG51</accession>
<comment type="similarity">
    <text evidence="1 4">Belongs to the PAPS reductase family. CysH subfamily.</text>
</comment>
<comment type="function">
    <text evidence="4">Catalyzes the formation of sulfite from adenosine 5'-phosphosulfate (APS) using thioredoxin as an electron donor.</text>
</comment>
<dbReference type="GO" id="GO:0070814">
    <property type="term" value="P:hydrogen sulfide biosynthetic process"/>
    <property type="evidence" value="ECO:0007669"/>
    <property type="project" value="UniProtKB-UniRule"/>
</dbReference>
<dbReference type="GO" id="GO:0004604">
    <property type="term" value="F:phosphoadenylyl-sulfate reductase (thioredoxin) activity"/>
    <property type="evidence" value="ECO:0007669"/>
    <property type="project" value="UniProtKB-UniRule"/>
</dbReference>
<comment type="cofactor">
    <cofactor evidence="4">
        <name>[4Fe-4S] cluster</name>
        <dbReference type="ChEBI" id="CHEBI:49883"/>
    </cofactor>
    <text evidence="4">Binds 1 [4Fe-4S] cluster per subunit.</text>
</comment>
<dbReference type="Gene3D" id="3.40.50.620">
    <property type="entry name" value="HUPs"/>
    <property type="match status" value="1"/>
</dbReference>
<keyword evidence="2 4" id="KW-0560">Oxidoreductase</keyword>
<reference evidence="6 7" key="1">
    <citation type="submission" date="2014-09" db="EMBL/GenBank/DDBJ databases">
        <title>Sporocytophaga myxococcoides PG-01 genome sequencing.</title>
        <authorList>
            <person name="Liu L."/>
            <person name="Gao P.J."/>
            <person name="Chen G.J."/>
            <person name="Wang L.S."/>
        </authorList>
    </citation>
    <scope>NUCLEOTIDE SEQUENCE [LARGE SCALE GENOMIC DNA]</scope>
    <source>
        <strain evidence="6 7">PG-01</strain>
    </source>
</reference>
<dbReference type="eggNOG" id="COG0175">
    <property type="taxonomic scope" value="Bacteria"/>
</dbReference>
<dbReference type="SUPFAM" id="SSF52402">
    <property type="entry name" value="Adenine nucleotide alpha hydrolases-like"/>
    <property type="match status" value="1"/>
</dbReference>
<organism evidence="6 7">
    <name type="scientific">Sporocytophaga myxococcoides</name>
    <dbReference type="NCBI Taxonomy" id="153721"/>
    <lineage>
        <taxon>Bacteria</taxon>
        <taxon>Pseudomonadati</taxon>
        <taxon>Bacteroidota</taxon>
        <taxon>Cytophagia</taxon>
        <taxon>Cytophagales</taxon>
        <taxon>Cytophagaceae</taxon>
        <taxon>Sporocytophaga</taxon>
    </lineage>
</organism>
<keyword evidence="4" id="KW-0411">Iron-sulfur</keyword>
<name>A0A098LG51_9BACT</name>
<dbReference type="PIRSF" id="PIRSF000857">
    <property type="entry name" value="PAPS_reductase"/>
    <property type="match status" value="1"/>
</dbReference>
<dbReference type="Proteomes" id="UP000030185">
    <property type="component" value="Unassembled WGS sequence"/>
</dbReference>
<dbReference type="GO" id="GO:0019379">
    <property type="term" value="P:sulfate assimilation, phosphoadenylyl sulfate reduction by phosphoadenylyl-sulfate reductase (thioredoxin)"/>
    <property type="evidence" value="ECO:0007669"/>
    <property type="project" value="UniProtKB-UniRule"/>
</dbReference>
<dbReference type="STRING" id="153721.MYP_2301"/>
<evidence type="ECO:0000259" key="5">
    <source>
        <dbReference type="Pfam" id="PF01507"/>
    </source>
</evidence>
<keyword evidence="4" id="KW-0479">Metal-binding</keyword>
<feature type="active site" description="Nucleophile; cysteine thiosulfonate intermediate" evidence="4">
    <location>
        <position position="211"/>
    </location>
</feature>
<comment type="catalytic activity">
    <reaction evidence="4">
        <text>[thioredoxin]-disulfide + sulfite + AMP + 2 H(+) = adenosine 5'-phosphosulfate + [thioredoxin]-dithiol</text>
        <dbReference type="Rhea" id="RHEA:21976"/>
        <dbReference type="Rhea" id="RHEA-COMP:10698"/>
        <dbReference type="Rhea" id="RHEA-COMP:10700"/>
        <dbReference type="ChEBI" id="CHEBI:15378"/>
        <dbReference type="ChEBI" id="CHEBI:17359"/>
        <dbReference type="ChEBI" id="CHEBI:29950"/>
        <dbReference type="ChEBI" id="CHEBI:50058"/>
        <dbReference type="ChEBI" id="CHEBI:58243"/>
        <dbReference type="ChEBI" id="CHEBI:456215"/>
        <dbReference type="EC" id="1.8.4.10"/>
    </reaction>
</comment>
<comment type="subcellular location">
    <subcellularLocation>
        <location evidence="4">Cytoplasm</location>
    </subcellularLocation>
</comment>
<proteinExistence type="inferred from homology"/>
<comment type="pathway">
    <text evidence="3 4">Sulfur metabolism; hydrogen sulfide biosynthesis; sulfite from sulfate.</text>
</comment>
<gene>
    <name evidence="4" type="primary">cysH</name>
    <name evidence="6" type="ORF">MYP_2301</name>
</gene>
<feature type="binding site" evidence="4">
    <location>
        <position position="185"/>
    </location>
    <ligand>
        <name>[4Fe-4S] cluster</name>
        <dbReference type="ChEBI" id="CHEBI:49883"/>
    </ligand>
</feature>
<dbReference type="EMBL" id="BBLT01000004">
    <property type="protein sequence ID" value="GAL85073.1"/>
    <property type="molecule type" value="Genomic_DNA"/>
</dbReference>
<keyword evidence="4" id="KW-0408">Iron</keyword>
<dbReference type="GO" id="GO:0046872">
    <property type="term" value="F:metal ion binding"/>
    <property type="evidence" value="ECO:0007669"/>
    <property type="project" value="UniProtKB-KW"/>
</dbReference>
<evidence type="ECO:0000256" key="3">
    <source>
        <dbReference type="ARBA" id="ARBA00024327"/>
    </source>
</evidence>
<dbReference type="GO" id="GO:0043866">
    <property type="term" value="F:adenylyl-sulfate reductase (thioredoxin) activity"/>
    <property type="evidence" value="ECO:0007669"/>
    <property type="project" value="UniProtKB-EC"/>
</dbReference>
<dbReference type="AlphaFoldDB" id="A0A098LG51"/>
<dbReference type="InterPro" id="IPR002500">
    <property type="entry name" value="PAPS_reduct_dom"/>
</dbReference>
<dbReference type="NCBIfam" id="NF002537">
    <property type="entry name" value="PRK02090.1"/>
    <property type="match status" value="1"/>
</dbReference>
<dbReference type="PANTHER" id="PTHR46509:SF1">
    <property type="entry name" value="PHOSPHOADENOSINE PHOSPHOSULFATE REDUCTASE"/>
    <property type="match status" value="1"/>
</dbReference>
<keyword evidence="4" id="KW-0963">Cytoplasm</keyword>
<comment type="caution">
    <text evidence="6">The sequence shown here is derived from an EMBL/GenBank/DDBJ whole genome shotgun (WGS) entry which is preliminary data.</text>
</comment>
<dbReference type="GO" id="GO:0051539">
    <property type="term" value="F:4 iron, 4 sulfur cluster binding"/>
    <property type="evidence" value="ECO:0007669"/>
    <property type="project" value="UniProtKB-UniRule"/>
</dbReference>
<dbReference type="GO" id="GO:0005737">
    <property type="term" value="C:cytoplasm"/>
    <property type="evidence" value="ECO:0007669"/>
    <property type="project" value="UniProtKB-SubCell"/>
</dbReference>
<feature type="domain" description="Phosphoadenosine phosphosulphate reductase" evidence="5">
    <location>
        <begin position="22"/>
        <end position="191"/>
    </location>
</feature>
<keyword evidence="7" id="KW-1185">Reference proteome</keyword>
<feature type="binding site" evidence="4">
    <location>
        <position position="104"/>
    </location>
    <ligand>
        <name>[4Fe-4S] cluster</name>
        <dbReference type="ChEBI" id="CHEBI:49883"/>
    </ligand>
</feature>
<evidence type="ECO:0000256" key="4">
    <source>
        <dbReference type="HAMAP-Rule" id="MF_00063"/>
    </source>
</evidence>
<evidence type="ECO:0000313" key="6">
    <source>
        <dbReference type="EMBL" id="GAL85073.1"/>
    </source>
</evidence>
<dbReference type="HAMAP" id="MF_00063">
    <property type="entry name" value="CysH"/>
    <property type="match status" value="1"/>
</dbReference>
<dbReference type="InterPro" id="IPR014729">
    <property type="entry name" value="Rossmann-like_a/b/a_fold"/>
</dbReference>
<feature type="binding site" evidence="4">
    <location>
        <position position="103"/>
    </location>
    <ligand>
        <name>[4Fe-4S] cluster</name>
        <dbReference type="ChEBI" id="CHEBI:49883"/>
    </ligand>
</feature>
<evidence type="ECO:0000256" key="1">
    <source>
        <dbReference type="ARBA" id="ARBA00009732"/>
    </source>
</evidence>
<dbReference type="InterPro" id="IPR004511">
    <property type="entry name" value="PAPS/APS_Rdtase"/>
</dbReference>
<protein>
    <recommendedName>
        <fullName evidence="4">Adenosine 5'-phosphosulfate reductase</fullName>
        <shortName evidence="4">APS reductase</shortName>
        <ecNumber evidence="4">1.8.4.10</ecNumber>
    </recommendedName>
    <alternativeName>
        <fullName evidence="4">5'-adenylylsulfate reductase</fullName>
    </alternativeName>
    <alternativeName>
        <fullName evidence="4">Thioredoxin-dependent 5'-adenylylsulfate reductase</fullName>
    </alternativeName>
</protein>
<dbReference type="EC" id="1.8.4.10" evidence="4"/>
<dbReference type="Pfam" id="PF01507">
    <property type="entry name" value="PAPS_reduct"/>
    <property type="match status" value="1"/>
</dbReference>
<sequence>MAVDIESIKIKINEYLQKDLKLFTTSSFQTHSIVLLHILSKIDNTIPVYFINTGYHFPETVEYRDQLAELMNLNIQEVSSFTPRHMQKDANGRLLFASDPDFCCFLNKTQPLEPVLAEKDVWINGVRGDQSAVRKAFKIEESAPHNTIRFHPMLDWTTKMIELYIKEHKLPRHPLEAKGYLSIGCEPCTRKFDLESYSREGRWFGLKKTECGLNTDLINKQ</sequence>